<dbReference type="Gene3D" id="4.10.860.120">
    <property type="entry name" value="RNA polymerase II, clamp domain"/>
    <property type="match status" value="1"/>
</dbReference>
<dbReference type="InterPro" id="IPR007066">
    <property type="entry name" value="RNA_pol_Rpb1_3"/>
</dbReference>
<keyword evidence="4 10" id="KW-0548">Nucleotidyltransferase</keyword>
<dbReference type="InterPro" id="IPR007081">
    <property type="entry name" value="RNA_pol_Rpb1_5"/>
</dbReference>
<evidence type="ECO:0000256" key="1">
    <source>
        <dbReference type="ARBA" id="ARBA00006460"/>
    </source>
</evidence>
<comment type="catalytic activity">
    <reaction evidence="9 10">
        <text>RNA(n) + a ribonucleoside 5'-triphosphate = RNA(n+1) + diphosphate</text>
        <dbReference type="Rhea" id="RHEA:21248"/>
        <dbReference type="Rhea" id="RHEA-COMP:14527"/>
        <dbReference type="Rhea" id="RHEA-COMP:17342"/>
        <dbReference type="ChEBI" id="CHEBI:33019"/>
        <dbReference type="ChEBI" id="CHEBI:61557"/>
        <dbReference type="ChEBI" id="CHEBI:140395"/>
        <dbReference type="EC" id="2.7.7.6"/>
    </reaction>
</comment>
<keyword evidence="5 10" id="KW-0804">Transcription</keyword>
<dbReference type="SMART" id="SM00663">
    <property type="entry name" value="RPOLA_N"/>
    <property type="match status" value="1"/>
</dbReference>
<keyword evidence="2 10" id="KW-0240">DNA-directed RNA polymerase</keyword>
<dbReference type="InterPro" id="IPR007083">
    <property type="entry name" value="RNA_pol_Rpb1_4"/>
</dbReference>
<evidence type="ECO:0000256" key="6">
    <source>
        <dbReference type="ARBA" id="ARBA00023314"/>
    </source>
</evidence>
<dbReference type="InterPro" id="IPR044893">
    <property type="entry name" value="RNA_pol_Rpb1_clamp_domain"/>
</dbReference>
<dbReference type="PANTHER" id="PTHR19376">
    <property type="entry name" value="DNA-DIRECTED RNA POLYMERASE"/>
    <property type="match status" value="1"/>
</dbReference>
<accession>A0A5K7Y0W0</accession>
<dbReference type="Gene3D" id="3.30.1360.140">
    <property type="match status" value="1"/>
</dbReference>
<dbReference type="InterPro" id="IPR000722">
    <property type="entry name" value="RNA_pol_asu"/>
</dbReference>
<evidence type="ECO:0000256" key="5">
    <source>
        <dbReference type="ARBA" id="ARBA00023163"/>
    </source>
</evidence>
<evidence type="ECO:0000256" key="8">
    <source>
        <dbReference type="ARBA" id="ARBA00045622"/>
    </source>
</evidence>
<dbReference type="InterPro" id="IPR006592">
    <property type="entry name" value="RNA_pol_N"/>
</dbReference>
<dbReference type="Pfam" id="PF04983">
    <property type="entry name" value="RNA_pol_Rpb1_3"/>
    <property type="match status" value="1"/>
</dbReference>
<dbReference type="PANTHER" id="PTHR19376:SF32">
    <property type="entry name" value="DNA-DIRECTED RNA POLYMERASE III SUBUNIT RPC1"/>
    <property type="match status" value="1"/>
</dbReference>
<dbReference type="SUPFAM" id="SSF64484">
    <property type="entry name" value="beta and beta-prime subunits of DNA dependent RNA-polymerase"/>
    <property type="match status" value="1"/>
</dbReference>
<dbReference type="Pfam" id="PF04990">
    <property type="entry name" value="RNA_pol_Rpb1_7"/>
    <property type="match status" value="1"/>
</dbReference>
<evidence type="ECO:0000256" key="4">
    <source>
        <dbReference type="ARBA" id="ARBA00022695"/>
    </source>
</evidence>
<dbReference type="GO" id="GO:0006351">
    <property type="term" value="P:DNA-templated transcription"/>
    <property type="evidence" value="ECO:0007669"/>
    <property type="project" value="InterPro"/>
</dbReference>
<reference evidence="12" key="1">
    <citation type="journal article" date="2020" name="Sci. Rep.">
        <title>A novel Asfarvirus-like virus identified as a potential cause of mass mortality of abalone.</title>
        <authorList>
            <person name="Matsuyama T."/>
            <person name="Takano T."/>
            <person name="Nishiki I."/>
            <person name="Fujiwara A."/>
            <person name="Kiryu I."/>
            <person name="Inada M."/>
            <person name="Sakai T."/>
            <person name="Terashima S."/>
            <person name="Matsuura Y."/>
            <person name="Isowa K."/>
            <person name="Nakayasu C."/>
        </authorList>
    </citation>
    <scope>NUCLEOTIDE SEQUENCE</scope>
</reference>
<dbReference type="Gene3D" id="2.40.40.20">
    <property type="match status" value="1"/>
</dbReference>
<dbReference type="GO" id="GO:0003677">
    <property type="term" value="F:DNA binding"/>
    <property type="evidence" value="ECO:0007669"/>
    <property type="project" value="InterPro"/>
</dbReference>
<dbReference type="GO" id="GO:0019083">
    <property type="term" value="P:viral transcription"/>
    <property type="evidence" value="ECO:0007669"/>
    <property type="project" value="UniProtKB-KW"/>
</dbReference>
<dbReference type="GO" id="GO:0000428">
    <property type="term" value="C:DNA-directed RNA polymerase complex"/>
    <property type="evidence" value="ECO:0007669"/>
    <property type="project" value="UniProtKB-KW"/>
</dbReference>
<dbReference type="Pfam" id="PF05000">
    <property type="entry name" value="RNA_pol_Rpb1_4"/>
    <property type="match status" value="1"/>
</dbReference>
<dbReference type="EC" id="2.7.7.6" evidence="10"/>
<dbReference type="Gene3D" id="1.10.274.100">
    <property type="entry name" value="RNA polymerase Rpb1, domain 3"/>
    <property type="match status" value="1"/>
</dbReference>
<feature type="domain" description="RNA polymerase N-terminal" evidence="11">
    <location>
        <begin position="199"/>
        <end position="521"/>
    </location>
</feature>
<protein>
    <recommendedName>
        <fullName evidence="10">DNA-directed RNA polymerase subunit</fullName>
        <ecNumber evidence="10">2.7.7.6</ecNumber>
    </recommendedName>
</protein>
<evidence type="ECO:0000259" key="11">
    <source>
        <dbReference type="SMART" id="SM00663"/>
    </source>
</evidence>
<sequence length="1448" mass="162979">MAVAHSVITGVTFSPANSDFNKQNGAVEITNFDLFAGRAPINGGVYDARMGTSDNFYSCSTCGHQRKQCVGHPGYLNLKIPVQHPLMLSDIRRWLRIVCLSCGTPMMDITKYANVPAIKRLGEAASSQTEGKTCPNCSAVHPKIIKDPEDYFSLLFETVNISGKTNEQRIHPFKLKEIFSRIPMHVVKELGRKPNMHPSNFILATIPIPSTVIRPGMKAGAKAQGYNDVNNMIQYIVKTNMTFPEQLPSNFGGTGMAVSATTIKSYERTSQNLQQLYYDFIQGTATTTTTYNSFGKRTIISGSKPAAALLRRLPRKEGRIRKDLLGCQVWCISRSTISGNNALSLESVGIPIEVARILQVKESVQICNIDRLLPFFVNGRKIYPGSTRIWKKRTNALYDVEGLKQNFKLEIGDVLYRDVIDGDFAFFNRQPSLERSSIGVHKIVVLHDPKVSTFQMNVSACNLYNADFDGDQMNLWVPHGIMSRTEAEFMCHIKNWFISTKNAGPMNGQVQDGTTGHYLLTRNKRLGKPNVMDRFHAMALYQTTKMEPPLFTKDEYAGKDLISLILKDTPINYNKPPKWYSEVYLPYIHYDQKDIETKINNGVLEQGILDKKSVGAGAVGGLYHQIARIYGCDVALNTIFGMQQIAINYVGNVGFTVGLNDMILNKRALNEVYSIISEILQESKEISRKLITGKIIPPIGSTTHQFYEKMQQNALKLPDKILGPILQSIDPDTNGLFQMVAAGAKGSNPNMIHIMAVVGQIEINTERIQGTFGFGRTLPYYSRFALEPEANGFIQNSYITGLTAPEFVYGEMNGRFDLINKALSTSSTGYANRKAVFALQSCITDYMRHITINNKIVQPIYGEDGLDARQVEWVKFKSINMDDQELEKNYRFTTKTENQKFFDKLFNAIKCDRDNFRDLQLTMSEIVANYQIMDSAQLPINIARIINGYQLKSENPESVLIQLCESVEEFIARLPYILINEIQEKQRSAIPEWIERATTFIKMSIRLELTPHILQKMTPEQLALCLNVIKLQYLNSLADYGEAVGVLAAQSVSEPLTQYMLDSHHRSVSGGTNKSGIVRPQEIFGAKSVEQEQSAEMVLSVKDSEIAKNQTQVQKIANSIEMMILRRFVKQWSLLLEEFPEKNNTPMYPGFDDLEWIRQFQNTHPILVKPTNLTNWCLRLELNKTAIILKSLSLQQIIEKLRTEYINSYIIHTPENVDQIFIRIYMSSSMFKKNTGGKITNEEKPALLCTEKILTTLLRGTVGIKNTQVISTKKININSAGKFEKQNIYGIKTVGTNIYDITLNKEIDVKNIISSSIGDTYNNYGIEAARIRIVHEIKAVMGDKSPSLRHLLLYADLMTRTGKVTSLERDGLNIREHKNVLQRMGMSAPKQVLTNAVIESTNSPVYGLAGPMILGGIPKIGTLYSDIVVNEEFLQEHATNYNKILDDI</sequence>
<evidence type="ECO:0000256" key="9">
    <source>
        <dbReference type="ARBA" id="ARBA00048552"/>
    </source>
</evidence>
<dbReference type="InterPro" id="IPR038593">
    <property type="entry name" value="RNA_pol_Rpb1_7_sf"/>
</dbReference>
<evidence type="ECO:0000256" key="2">
    <source>
        <dbReference type="ARBA" id="ARBA00022478"/>
    </source>
</evidence>
<dbReference type="Pfam" id="PF04998">
    <property type="entry name" value="RNA_pol_Rpb1_5"/>
    <property type="match status" value="1"/>
</dbReference>
<comment type="similarity">
    <text evidence="1 10">Belongs to the RNA polymerase beta' chain family.</text>
</comment>
<keyword evidence="6" id="KW-1195">Viral transcription</keyword>
<proteinExistence type="inferred from homology"/>
<evidence type="ECO:0000256" key="3">
    <source>
        <dbReference type="ARBA" id="ARBA00022679"/>
    </source>
</evidence>
<keyword evidence="3 10" id="KW-0808">Transferase</keyword>
<evidence type="ECO:0000313" key="12">
    <source>
        <dbReference type="EMBL" id="BBO54039.1"/>
    </source>
</evidence>
<comment type="function">
    <text evidence="10">DNA-dependent RNA polymerase catalyzes the transcription of DNA into RNA using the four ribonucleoside triphosphates as substrates.</text>
</comment>
<comment type="subunit">
    <text evidence="7">Part of the viral DNA-directed RNA polymerase that consists of 8 polII-like subunits (RPB1, RPB2, RPB3, RPB5, RPB6, RPB7, RPB9, RPB10), a capping enzyme and a termination factor.</text>
</comment>
<dbReference type="GO" id="GO:0003899">
    <property type="term" value="F:DNA-directed RNA polymerase activity"/>
    <property type="evidence" value="ECO:0007669"/>
    <property type="project" value="UniProtKB-EC"/>
</dbReference>
<dbReference type="Gene3D" id="6.10.250.2940">
    <property type="match status" value="1"/>
</dbReference>
<organism evidence="12">
    <name type="scientific">Abalone asfa-like virus</name>
    <dbReference type="NCBI Taxonomy" id="2839893"/>
    <lineage>
        <taxon>Viruses</taxon>
        <taxon>Varidnaviria</taxon>
        <taxon>Bamfordvirae</taxon>
        <taxon>Nucleocytoviricota</taxon>
        <taxon>Pokkesviricetes</taxon>
        <taxon>Asfuvirales</taxon>
        <taxon>Asfarviridae</taxon>
    </lineage>
</organism>
<dbReference type="InterPro" id="IPR007073">
    <property type="entry name" value="RNA_pol_Rpb1_7"/>
</dbReference>
<evidence type="ECO:0000256" key="7">
    <source>
        <dbReference type="ARBA" id="ARBA00029482"/>
    </source>
</evidence>
<comment type="function">
    <text evidence="8">Catalytic component of the DNA-directed RNA polymerase (RNAP) that catalyzes the transcription in the cytoplasm of viral DNA into RNA using the four ribonucleoside triphosphates as substrates. Forms the polymerase active center together with RPB2. Part of the core element with the central large cleft, the clamp element that moves to open and close the cleft and the jaws that are thought to grab the incoming DNA template.</text>
</comment>
<dbReference type="EMBL" id="LC506465">
    <property type="protein sequence ID" value="BBO54039.1"/>
    <property type="molecule type" value="Genomic_DNA"/>
</dbReference>
<evidence type="ECO:0000256" key="10">
    <source>
        <dbReference type="RuleBase" id="RU004279"/>
    </source>
</evidence>
<dbReference type="InterPro" id="IPR045867">
    <property type="entry name" value="DNA-dir_RpoC_beta_prime"/>
</dbReference>
<dbReference type="Pfam" id="PF00623">
    <property type="entry name" value="RNA_pol_Rpb1_2"/>
    <property type="match status" value="1"/>
</dbReference>
<dbReference type="InterPro" id="IPR038120">
    <property type="entry name" value="Rpb1_funnel_sf"/>
</dbReference>
<dbReference type="Pfam" id="PF04997">
    <property type="entry name" value="RNA_pol_Rpb1_1"/>
    <property type="match status" value="1"/>
</dbReference>
<dbReference type="Gene3D" id="3.30.1490.180">
    <property type="entry name" value="RNA polymerase ii"/>
    <property type="match status" value="1"/>
</dbReference>
<dbReference type="Gene3D" id="1.10.132.30">
    <property type="match status" value="1"/>
</dbReference>
<dbReference type="InterPro" id="IPR007080">
    <property type="entry name" value="RNA_pol_Rpb1_1"/>
</dbReference>
<dbReference type="InterPro" id="IPR042102">
    <property type="entry name" value="RNA_pol_Rpb1_3_sf"/>
</dbReference>
<name>A0A5K7Y0W0_9VIRU</name>